<dbReference type="SUPFAM" id="SSF161098">
    <property type="entry name" value="MetI-like"/>
    <property type="match status" value="1"/>
</dbReference>
<dbReference type="GO" id="GO:0048473">
    <property type="term" value="P:D-methionine transmembrane transport"/>
    <property type="evidence" value="ECO:0007669"/>
    <property type="project" value="TreeGrafter"/>
</dbReference>
<keyword evidence="11" id="KW-1185">Reference proteome</keyword>
<keyword evidence="6 8" id="KW-1133">Transmembrane helix</keyword>
<comment type="subcellular location">
    <subcellularLocation>
        <location evidence="1 8">Cell membrane</location>
        <topology evidence="1 8">Multi-pass membrane protein</topology>
    </subcellularLocation>
</comment>
<comment type="similarity">
    <text evidence="2">Belongs to the binding-protein-dependent transport system permease family. CysTW subfamily.</text>
</comment>
<keyword evidence="3 8" id="KW-0813">Transport</keyword>
<reference evidence="10 11" key="1">
    <citation type="submission" date="2017-09" db="EMBL/GenBank/DDBJ databases">
        <title>Bacterial strain isolated from the female urinary microbiota.</title>
        <authorList>
            <person name="Thomas-White K."/>
            <person name="Kumar N."/>
            <person name="Forster S."/>
            <person name="Putonti C."/>
            <person name="Lawley T."/>
            <person name="Wolfe A.J."/>
        </authorList>
    </citation>
    <scope>NUCLEOTIDE SEQUENCE [LARGE SCALE GENOMIC DNA]</scope>
    <source>
        <strain evidence="10 11">UMB0680</strain>
    </source>
</reference>
<evidence type="ECO:0000256" key="5">
    <source>
        <dbReference type="ARBA" id="ARBA00022692"/>
    </source>
</evidence>
<dbReference type="AlphaFoldDB" id="A0A2N6PHA4"/>
<evidence type="ECO:0000259" key="9">
    <source>
        <dbReference type="PROSITE" id="PS50928"/>
    </source>
</evidence>
<evidence type="ECO:0000313" key="11">
    <source>
        <dbReference type="Proteomes" id="UP000235703"/>
    </source>
</evidence>
<feature type="transmembrane region" description="Helical" evidence="8">
    <location>
        <begin position="153"/>
        <end position="175"/>
    </location>
</feature>
<dbReference type="InterPro" id="IPR035906">
    <property type="entry name" value="MetI-like_sf"/>
</dbReference>
<evidence type="ECO:0000256" key="8">
    <source>
        <dbReference type="RuleBase" id="RU363032"/>
    </source>
</evidence>
<dbReference type="Proteomes" id="UP000235703">
    <property type="component" value="Unassembled WGS sequence"/>
</dbReference>
<feature type="transmembrane region" description="Helical" evidence="8">
    <location>
        <begin position="26"/>
        <end position="47"/>
    </location>
</feature>
<dbReference type="PANTHER" id="PTHR30450:SF1">
    <property type="entry name" value="D-METHIONINE TRANSPORT SYSTEM PERMEASE PROTEIN METI-RELATED"/>
    <property type="match status" value="1"/>
</dbReference>
<dbReference type="Gene3D" id="1.10.3720.10">
    <property type="entry name" value="MetI-like"/>
    <property type="match status" value="1"/>
</dbReference>
<feature type="transmembrane region" description="Helical" evidence="8">
    <location>
        <begin position="89"/>
        <end position="112"/>
    </location>
</feature>
<evidence type="ECO:0000256" key="2">
    <source>
        <dbReference type="ARBA" id="ARBA00007069"/>
    </source>
</evidence>
<evidence type="ECO:0000256" key="7">
    <source>
        <dbReference type="ARBA" id="ARBA00023136"/>
    </source>
</evidence>
<dbReference type="OrthoDB" id="9793490at2"/>
<dbReference type="InterPro" id="IPR000515">
    <property type="entry name" value="MetI-like"/>
</dbReference>
<name>A0A2N6PHA4_9MICO</name>
<dbReference type="EMBL" id="PNFZ01000003">
    <property type="protein sequence ID" value="PMB98070.1"/>
    <property type="molecule type" value="Genomic_DNA"/>
</dbReference>
<accession>A0A2N6PHA4</accession>
<keyword evidence="4" id="KW-1003">Cell membrane</keyword>
<organism evidence="10 11">
    <name type="scientific">Brevibacterium luteolum</name>
    <dbReference type="NCBI Taxonomy" id="199591"/>
    <lineage>
        <taxon>Bacteria</taxon>
        <taxon>Bacillati</taxon>
        <taxon>Actinomycetota</taxon>
        <taxon>Actinomycetes</taxon>
        <taxon>Micrococcales</taxon>
        <taxon>Brevibacteriaceae</taxon>
        <taxon>Brevibacterium</taxon>
    </lineage>
</organism>
<evidence type="ECO:0000256" key="6">
    <source>
        <dbReference type="ARBA" id="ARBA00022989"/>
    </source>
</evidence>
<proteinExistence type="inferred from homology"/>
<evidence type="ECO:0000313" key="10">
    <source>
        <dbReference type="EMBL" id="PMB98070.1"/>
    </source>
</evidence>
<keyword evidence="5 8" id="KW-0812">Transmembrane</keyword>
<dbReference type="PROSITE" id="PS50928">
    <property type="entry name" value="ABC_TM1"/>
    <property type="match status" value="1"/>
</dbReference>
<dbReference type="NCBIfam" id="NF008049">
    <property type="entry name" value="PRK10782.1"/>
    <property type="match status" value="1"/>
</dbReference>
<dbReference type="FunFam" id="1.10.3720.10:FF:000002">
    <property type="entry name" value="D-methionine ABC transporter permease MetI"/>
    <property type="match status" value="1"/>
</dbReference>
<evidence type="ECO:0000256" key="3">
    <source>
        <dbReference type="ARBA" id="ARBA00022448"/>
    </source>
</evidence>
<dbReference type="GO" id="GO:0005886">
    <property type="term" value="C:plasma membrane"/>
    <property type="evidence" value="ECO:0007669"/>
    <property type="project" value="UniProtKB-SubCell"/>
</dbReference>
<comment type="caution">
    <text evidence="10">The sequence shown here is derived from an EMBL/GenBank/DDBJ whole genome shotgun (WGS) entry which is preliminary data.</text>
</comment>
<feature type="domain" description="ABC transmembrane type-1" evidence="9">
    <location>
        <begin position="20"/>
        <end position="213"/>
    </location>
</feature>
<evidence type="ECO:0000256" key="1">
    <source>
        <dbReference type="ARBA" id="ARBA00004651"/>
    </source>
</evidence>
<evidence type="ECO:0000256" key="4">
    <source>
        <dbReference type="ARBA" id="ARBA00022475"/>
    </source>
</evidence>
<sequence length="224" mass="23650">MNDVTWFNNPAITSELLPALGETLAMTAWATVISVTLGLPLGIWLFVTTPHSLAPNRTVHQIVSTIVDIGRSIPFIVLIVAIIPFTRLLVGTALGWKAAVVALTLSAIPFYARLVENALHEVSAGKIEAAQMMGASRRQIIGQVLVREALPGLIGAATVTAVALVNYTAMAGAVGGGGLGDLAIAYGYNRYQGDVMIACIVLLVLVVGLIQFTGDRLARLVDHR</sequence>
<dbReference type="RefSeq" id="WP_102161867.1">
    <property type="nucleotide sequence ID" value="NZ_PNFZ01000003.1"/>
</dbReference>
<dbReference type="CDD" id="cd06261">
    <property type="entry name" value="TM_PBP2"/>
    <property type="match status" value="1"/>
</dbReference>
<dbReference type="PANTHER" id="PTHR30450">
    <property type="entry name" value="ABC TRANSPORTER PERMEASE"/>
    <property type="match status" value="1"/>
</dbReference>
<dbReference type="InterPro" id="IPR051322">
    <property type="entry name" value="AA_ABC_Transporter_Permease"/>
</dbReference>
<feature type="transmembrane region" description="Helical" evidence="8">
    <location>
        <begin position="195"/>
        <end position="214"/>
    </location>
</feature>
<feature type="transmembrane region" description="Helical" evidence="8">
    <location>
        <begin position="59"/>
        <end position="83"/>
    </location>
</feature>
<gene>
    <name evidence="10" type="ORF">CJ198_06750</name>
</gene>
<protein>
    <submittedName>
        <fullName evidence="10">Metal ABC transporter permease</fullName>
    </submittedName>
</protein>
<keyword evidence="7 8" id="KW-0472">Membrane</keyword>
<dbReference type="Pfam" id="PF00528">
    <property type="entry name" value="BPD_transp_1"/>
    <property type="match status" value="1"/>
</dbReference>